<proteinExistence type="inferred from homology"/>
<evidence type="ECO:0000256" key="2">
    <source>
        <dbReference type="ARBA" id="ARBA00022676"/>
    </source>
</evidence>
<organism evidence="5 6">
    <name type="scientific">Candidatus Kerfeldbacteria bacterium CG08_land_8_20_14_0_20_40_16</name>
    <dbReference type="NCBI Taxonomy" id="2014244"/>
    <lineage>
        <taxon>Bacteria</taxon>
        <taxon>Candidatus Kerfeldiibacteriota</taxon>
    </lineage>
</organism>
<dbReference type="Proteomes" id="UP000231542">
    <property type="component" value="Unassembled WGS sequence"/>
</dbReference>
<name>A0A2H0YX53_9BACT</name>
<dbReference type="Gene3D" id="3.90.550.10">
    <property type="entry name" value="Spore Coat Polysaccharide Biosynthesis Protein SpsA, Chain A"/>
    <property type="match status" value="1"/>
</dbReference>
<evidence type="ECO:0000259" key="4">
    <source>
        <dbReference type="Pfam" id="PF00535"/>
    </source>
</evidence>
<dbReference type="CDD" id="cd04186">
    <property type="entry name" value="GT_2_like_c"/>
    <property type="match status" value="1"/>
</dbReference>
<dbReference type="PANTHER" id="PTHR43179">
    <property type="entry name" value="RHAMNOSYLTRANSFERASE WBBL"/>
    <property type="match status" value="1"/>
</dbReference>
<dbReference type="InterPro" id="IPR029044">
    <property type="entry name" value="Nucleotide-diphossugar_trans"/>
</dbReference>
<gene>
    <name evidence="5" type="ORF">COT24_01155</name>
</gene>
<evidence type="ECO:0000313" key="5">
    <source>
        <dbReference type="EMBL" id="PIS42869.1"/>
    </source>
</evidence>
<dbReference type="EMBL" id="PEXU01000014">
    <property type="protein sequence ID" value="PIS42869.1"/>
    <property type="molecule type" value="Genomic_DNA"/>
</dbReference>
<reference evidence="5 6" key="1">
    <citation type="submission" date="2017-09" db="EMBL/GenBank/DDBJ databases">
        <title>Depth-based differentiation of microbial function through sediment-hosted aquifers and enrichment of novel symbionts in the deep terrestrial subsurface.</title>
        <authorList>
            <person name="Probst A.J."/>
            <person name="Ladd B."/>
            <person name="Jarett J.K."/>
            <person name="Geller-Mcgrath D.E."/>
            <person name="Sieber C.M."/>
            <person name="Emerson J.B."/>
            <person name="Anantharaman K."/>
            <person name="Thomas B.C."/>
            <person name="Malmstrom R."/>
            <person name="Stieglmeier M."/>
            <person name="Klingl A."/>
            <person name="Woyke T."/>
            <person name="Ryan C.M."/>
            <person name="Banfield J.F."/>
        </authorList>
    </citation>
    <scope>NUCLEOTIDE SEQUENCE [LARGE SCALE GENOMIC DNA]</scope>
    <source>
        <strain evidence="5">CG08_land_8_20_14_0_20_40_16</strain>
    </source>
</reference>
<dbReference type="Pfam" id="PF00535">
    <property type="entry name" value="Glycos_transf_2"/>
    <property type="match status" value="1"/>
</dbReference>
<evidence type="ECO:0000313" key="6">
    <source>
        <dbReference type="Proteomes" id="UP000231542"/>
    </source>
</evidence>
<dbReference type="InterPro" id="IPR001173">
    <property type="entry name" value="Glyco_trans_2-like"/>
</dbReference>
<protein>
    <recommendedName>
        <fullName evidence="4">Glycosyltransferase 2-like domain-containing protein</fullName>
    </recommendedName>
</protein>
<sequence>MNNKIYVIIVTWNGQQYIADCLNSLYSQKEAQNFRISVVDNNSKDKTEEIIRSNFKDVILIKNNTNLGFAKGNNIGIRKALELGTDLVVLLNQDTEVAPDFIKQGLKYLLENQKVGLASSIILYPQEKKIWFAGTVIYRGKEILKHPNAKIGDHINKKKIIKEADKNNRTDWLPACALFIKKEVFETIGFLDETFFMYGEDVDFSLRAQKAGFQLGYLTDTLVIHKENIDSSMKINKYQFKKLLLRTRARFKIVWRYFNHKEKCYYYLKLIYAPFVQLFYAFKKIIS</sequence>
<dbReference type="AlphaFoldDB" id="A0A2H0YX53"/>
<feature type="domain" description="Glycosyltransferase 2-like" evidence="4">
    <location>
        <begin position="7"/>
        <end position="152"/>
    </location>
</feature>
<accession>A0A2H0YX53</accession>
<dbReference type="PANTHER" id="PTHR43179:SF12">
    <property type="entry name" value="GALACTOFURANOSYLTRANSFERASE GLFT2"/>
    <property type="match status" value="1"/>
</dbReference>
<keyword evidence="3" id="KW-0808">Transferase</keyword>
<evidence type="ECO:0000256" key="1">
    <source>
        <dbReference type="ARBA" id="ARBA00006739"/>
    </source>
</evidence>
<keyword evidence="2" id="KW-0328">Glycosyltransferase</keyword>
<dbReference type="SUPFAM" id="SSF53448">
    <property type="entry name" value="Nucleotide-diphospho-sugar transferases"/>
    <property type="match status" value="1"/>
</dbReference>
<dbReference type="GO" id="GO:0016757">
    <property type="term" value="F:glycosyltransferase activity"/>
    <property type="evidence" value="ECO:0007669"/>
    <property type="project" value="UniProtKB-KW"/>
</dbReference>
<evidence type="ECO:0000256" key="3">
    <source>
        <dbReference type="ARBA" id="ARBA00022679"/>
    </source>
</evidence>
<comment type="caution">
    <text evidence="5">The sequence shown here is derived from an EMBL/GenBank/DDBJ whole genome shotgun (WGS) entry which is preliminary data.</text>
</comment>
<comment type="similarity">
    <text evidence="1">Belongs to the glycosyltransferase 2 family.</text>
</comment>